<dbReference type="Proteomes" id="UP001257277">
    <property type="component" value="Unassembled WGS sequence"/>
</dbReference>
<feature type="domain" description="Methyltransferase" evidence="3">
    <location>
        <begin position="45"/>
        <end position="140"/>
    </location>
</feature>
<keyword evidence="2 4" id="KW-0808">Transferase</keyword>
<dbReference type="GO" id="GO:0032259">
    <property type="term" value="P:methylation"/>
    <property type="evidence" value="ECO:0007669"/>
    <property type="project" value="UniProtKB-KW"/>
</dbReference>
<accession>A0ABU3LH54</accession>
<reference evidence="4 5" key="1">
    <citation type="submission" date="2023-09" db="EMBL/GenBank/DDBJ databases">
        <title>Novel taxa isolated from Blanes Bay.</title>
        <authorList>
            <person name="Rey-Velasco X."/>
            <person name="Lucena T."/>
        </authorList>
    </citation>
    <scope>NUCLEOTIDE SEQUENCE [LARGE SCALE GENOMIC DNA]</scope>
    <source>
        <strain evidence="4 5">S356</strain>
    </source>
</reference>
<evidence type="ECO:0000256" key="2">
    <source>
        <dbReference type="ARBA" id="ARBA00022679"/>
    </source>
</evidence>
<gene>
    <name evidence="4" type="ORF">RQM59_11720</name>
</gene>
<evidence type="ECO:0000259" key="3">
    <source>
        <dbReference type="Pfam" id="PF13649"/>
    </source>
</evidence>
<dbReference type="PANTHER" id="PTHR43861:SF1">
    <property type="entry name" value="TRANS-ACONITATE 2-METHYLTRANSFERASE"/>
    <property type="match status" value="1"/>
</dbReference>
<dbReference type="PANTHER" id="PTHR43861">
    <property type="entry name" value="TRANS-ACONITATE 2-METHYLTRANSFERASE-RELATED"/>
    <property type="match status" value="1"/>
</dbReference>
<dbReference type="GO" id="GO:0008168">
    <property type="term" value="F:methyltransferase activity"/>
    <property type="evidence" value="ECO:0007669"/>
    <property type="project" value="UniProtKB-KW"/>
</dbReference>
<dbReference type="RefSeq" id="WP_349242305.1">
    <property type="nucleotide sequence ID" value="NZ_JAVTTO010000004.1"/>
</dbReference>
<organism evidence="4 5">
    <name type="scientific">Asprobacillus argus</name>
    <dbReference type="NCBI Taxonomy" id="3076534"/>
    <lineage>
        <taxon>Bacteria</taxon>
        <taxon>Pseudomonadati</taxon>
        <taxon>Bacteroidota</taxon>
        <taxon>Flavobacteriia</taxon>
        <taxon>Flavobacteriales</taxon>
        <taxon>Flavobacteriaceae</taxon>
        <taxon>Asprobacillus</taxon>
    </lineage>
</organism>
<proteinExistence type="predicted"/>
<dbReference type="InterPro" id="IPR029063">
    <property type="entry name" value="SAM-dependent_MTases_sf"/>
</dbReference>
<dbReference type="EMBL" id="JAVTTO010000004">
    <property type="protein sequence ID" value="MDT7833054.1"/>
    <property type="molecule type" value="Genomic_DNA"/>
</dbReference>
<keyword evidence="5" id="KW-1185">Reference proteome</keyword>
<dbReference type="InterPro" id="IPR041698">
    <property type="entry name" value="Methyltransf_25"/>
</dbReference>
<evidence type="ECO:0000256" key="1">
    <source>
        <dbReference type="ARBA" id="ARBA00022603"/>
    </source>
</evidence>
<evidence type="ECO:0000313" key="5">
    <source>
        <dbReference type="Proteomes" id="UP001257277"/>
    </source>
</evidence>
<sequence>MSHDFDIAAASYDDVFTNSKIGKAQRDQVHRYLDKVLASENSMRILELNAGTGEDAYHMSSSGHQVLATDISKEMIVICKKKYPNTKIVFQQLDISSITRNTFDQPFDLVFSNFGGFNCLSKEALTSFFKTAPHLLSEKGKLICVVMPKCTLWERIYFTLKGDRKKAMRRNSGSCILANVDGVVVKTWYFNPSDIINSKINLSVSKVKPIGLWVPPSYLEHSFIGRKSILSILRLLDYLCNWSFLSKYADHYYIELEKIVKTK</sequence>
<keyword evidence="1 4" id="KW-0489">Methyltransferase</keyword>
<dbReference type="Gene3D" id="3.40.50.150">
    <property type="entry name" value="Vaccinia Virus protein VP39"/>
    <property type="match status" value="1"/>
</dbReference>
<name>A0ABU3LH54_9FLAO</name>
<dbReference type="Pfam" id="PF13649">
    <property type="entry name" value="Methyltransf_25"/>
    <property type="match status" value="1"/>
</dbReference>
<protein>
    <submittedName>
        <fullName evidence="4">Class I SAM-dependent methyltransferase</fullName>
        <ecNumber evidence="4">2.1.-.-</ecNumber>
    </submittedName>
</protein>
<dbReference type="CDD" id="cd02440">
    <property type="entry name" value="AdoMet_MTases"/>
    <property type="match status" value="1"/>
</dbReference>
<dbReference type="SUPFAM" id="SSF53335">
    <property type="entry name" value="S-adenosyl-L-methionine-dependent methyltransferases"/>
    <property type="match status" value="1"/>
</dbReference>
<comment type="caution">
    <text evidence="4">The sequence shown here is derived from an EMBL/GenBank/DDBJ whole genome shotgun (WGS) entry which is preliminary data.</text>
</comment>
<evidence type="ECO:0000313" key="4">
    <source>
        <dbReference type="EMBL" id="MDT7833054.1"/>
    </source>
</evidence>
<dbReference type="EC" id="2.1.-.-" evidence="4"/>